<dbReference type="Gene3D" id="3.10.450.50">
    <property type="match status" value="1"/>
</dbReference>
<dbReference type="InterPro" id="IPR048469">
    <property type="entry name" value="YchJ-like_M"/>
</dbReference>
<dbReference type="RefSeq" id="WP_126158762.1">
    <property type="nucleotide sequence ID" value="NZ_RQXW01000009.1"/>
</dbReference>
<name>A0A430KPQ9_9GAMM</name>
<dbReference type="InterPro" id="IPR032710">
    <property type="entry name" value="NTF2-like_dom_sf"/>
</dbReference>
<comment type="caution">
    <text evidence="2">The sequence shown here is derived from an EMBL/GenBank/DDBJ whole genome shotgun (WGS) entry which is preliminary data.</text>
</comment>
<feature type="domain" description="YchJ-like middle NTF2-like" evidence="1">
    <location>
        <begin position="36"/>
        <end position="135"/>
    </location>
</feature>
<dbReference type="PANTHER" id="PTHR33747">
    <property type="entry name" value="UPF0225 PROTEIN SCO1677"/>
    <property type="match status" value="1"/>
</dbReference>
<dbReference type="EMBL" id="RQXW01000009">
    <property type="protein sequence ID" value="RTE65509.1"/>
    <property type="molecule type" value="Genomic_DNA"/>
</dbReference>
<organism evidence="2 3">
    <name type="scientific">Amphritea opalescens</name>
    <dbReference type="NCBI Taxonomy" id="2490544"/>
    <lineage>
        <taxon>Bacteria</taxon>
        <taxon>Pseudomonadati</taxon>
        <taxon>Pseudomonadota</taxon>
        <taxon>Gammaproteobacteria</taxon>
        <taxon>Oceanospirillales</taxon>
        <taxon>Oceanospirillaceae</taxon>
        <taxon>Amphritea</taxon>
    </lineage>
</organism>
<evidence type="ECO:0000313" key="2">
    <source>
        <dbReference type="EMBL" id="RTE65509.1"/>
    </source>
</evidence>
<accession>A0A430KPQ9</accession>
<gene>
    <name evidence="2" type="ORF">EH243_11240</name>
</gene>
<dbReference type="OrthoDB" id="21421at2"/>
<evidence type="ECO:0000313" key="3">
    <source>
        <dbReference type="Proteomes" id="UP000283087"/>
    </source>
</evidence>
<reference evidence="2 3" key="1">
    <citation type="submission" date="2018-11" db="EMBL/GenBank/DDBJ databases">
        <title>The draft genome sequence of Amphritea opalescens ANRC-JH13T.</title>
        <authorList>
            <person name="Fang Z."/>
            <person name="Zhang Y."/>
            <person name="Han X."/>
        </authorList>
    </citation>
    <scope>NUCLEOTIDE SEQUENCE [LARGE SCALE GENOMIC DNA]</scope>
    <source>
        <strain evidence="2 3">ANRC-JH13</strain>
    </source>
</reference>
<dbReference type="AlphaFoldDB" id="A0A430KPQ9"/>
<evidence type="ECO:0000259" key="1">
    <source>
        <dbReference type="Pfam" id="PF17775"/>
    </source>
</evidence>
<dbReference type="Proteomes" id="UP000283087">
    <property type="component" value="Unassembled WGS sequence"/>
</dbReference>
<sequence length="144" mass="16121">MLHNHKDTTLTCPCGSNKPFSFCCEAAIEGHKPAATAEALMRSRYTAFVLGAVDYLISSTAVEQRDPDDAALMAEQIKATTWTGLKILNTEAGQPDDQEGVVEFIAHFETSEQKADLHERSYFRKEDNHWVYVEGDVEIINKNK</sequence>
<protein>
    <submittedName>
        <fullName evidence="2">Zinc chelation protein SecC</fullName>
    </submittedName>
</protein>
<proteinExistence type="predicted"/>
<dbReference type="SUPFAM" id="SSF54427">
    <property type="entry name" value="NTF2-like"/>
    <property type="match status" value="1"/>
</dbReference>
<dbReference type="Pfam" id="PF17775">
    <property type="entry name" value="YchJ_M-like"/>
    <property type="match status" value="1"/>
</dbReference>
<dbReference type="PANTHER" id="PTHR33747:SF1">
    <property type="entry name" value="ADENYLATE CYCLASE-ASSOCIATED CAP C-TERMINAL DOMAIN-CONTAINING PROTEIN"/>
    <property type="match status" value="1"/>
</dbReference>
<keyword evidence="3" id="KW-1185">Reference proteome</keyword>